<dbReference type="Proteomes" id="UP000738359">
    <property type="component" value="Unassembled WGS sequence"/>
</dbReference>
<dbReference type="AlphaFoldDB" id="A0A9P6IRY3"/>
<feature type="compositionally biased region" description="Polar residues" evidence="1">
    <location>
        <begin position="22"/>
        <end position="36"/>
    </location>
</feature>
<reference evidence="2" key="1">
    <citation type="journal article" date="2020" name="Fungal Divers.">
        <title>Resolving the Mortierellaceae phylogeny through synthesis of multi-gene phylogenetics and phylogenomics.</title>
        <authorList>
            <person name="Vandepol N."/>
            <person name="Liber J."/>
            <person name="Desiro A."/>
            <person name="Na H."/>
            <person name="Kennedy M."/>
            <person name="Barry K."/>
            <person name="Grigoriev I.V."/>
            <person name="Miller A.N."/>
            <person name="O'Donnell K."/>
            <person name="Stajich J.E."/>
            <person name="Bonito G."/>
        </authorList>
    </citation>
    <scope>NUCLEOTIDE SEQUENCE</scope>
    <source>
        <strain evidence="2">CK1249</strain>
    </source>
</reference>
<protein>
    <submittedName>
        <fullName evidence="2">Uncharacterized protein</fullName>
    </submittedName>
</protein>
<evidence type="ECO:0000313" key="3">
    <source>
        <dbReference type="Proteomes" id="UP000738359"/>
    </source>
</evidence>
<feature type="region of interest" description="Disordered" evidence="1">
    <location>
        <begin position="1"/>
        <end position="90"/>
    </location>
</feature>
<evidence type="ECO:0000313" key="2">
    <source>
        <dbReference type="EMBL" id="KAF9945527.1"/>
    </source>
</evidence>
<accession>A0A9P6IRY3</accession>
<organism evidence="2 3">
    <name type="scientific">Mortierella alpina</name>
    <name type="common">Oleaginous fungus</name>
    <name type="synonym">Mortierella renispora</name>
    <dbReference type="NCBI Taxonomy" id="64518"/>
    <lineage>
        <taxon>Eukaryota</taxon>
        <taxon>Fungi</taxon>
        <taxon>Fungi incertae sedis</taxon>
        <taxon>Mucoromycota</taxon>
        <taxon>Mortierellomycotina</taxon>
        <taxon>Mortierellomycetes</taxon>
        <taxon>Mortierellales</taxon>
        <taxon>Mortierellaceae</taxon>
        <taxon>Mortierella</taxon>
    </lineage>
</organism>
<feature type="non-terminal residue" evidence="2">
    <location>
        <position position="90"/>
    </location>
</feature>
<sequence>MANADESTLQGAQPHRAGILRNPSQRQQQSSKTQDFVVSGLDNEKQEVAEDEDEEENLSDQGTAEEDASSGGWGEGPSRVNVLGAERDFE</sequence>
<feature type="compositionally biased region" description="Acidic residues" evidence="1">
    <location>
        <begin position="49"/>
        <end position="68"/>
    </location>
</feature>
<evidence type="ECO:0000256" key="1">
    <source>
        <dbReference type="SAM" id="MobiDB-lite"/>
    </source>
</evidence>
<comment type="caution">
    <text evidence="2">The sequence shown here is derived from an EMBL/GenBank/DDBJ whole genome shotgun (WGS) entry which is preliminary data.</text>
</comment>
<dbReference type="EMBL" id="JAAAHY010002062">
    <property type="protein sequence ID" value="KAF9945527.1"/>
    <property type="molecule type" value="Genomic_DNA"/>
</dbReference>
<name>A0A9P6IRY3_MORAP</name>
<feature type="compositionally biased region" description="Polar residues" evidence="1">
    <location>
        <begin position="1"/>
        <end position="11"/>
    </location>
</feature>
<proteinExistence type="predicted"/>
<gene>
    <name evidence="2" type="ORF">BGZ70_003764</name>
</gene>
<keyword evidence="3" id="KW-1185">Reference proteome</keyword>